<keyword evidence="3" id="KW-1185">Reference proteome</keyword>
<protein>
    <submittedName>
        <fullName evidence="2">Glycosyl transferase family 2</fullName>
    </submittedName>
</protein>
<dbReference type="OrthoDB" id="194105at2"/>
<dbReference type="PANTHER" id="PTHR43685:SF2">
    <property type="entry name" value="GLYCOSYLTRANSFERASE 2-LIKE DOMAIN-CONTAINING PROTEIN"/>
    <property type="match status" value="1"/>
</dbReference>
<gene>
    <name evidence="2" type="ORF">DES53_101917</name>
</gene>
<comment type="caution">
    <text evidence="2">The sequence shown here is derived from an EMBL/GenBank/DDBJ whole genome shotgun (WGS) entry which is preliminary data.</text>
</comment>
<keyword evidence="2" id="KW-0808">Transferase</keyword>
<proteinExistence type="predicted"/>
<dbReference type="CDD" id="cd00761">
    <property type="entry name" value="Glyco_tranf_GTA_type"/>
    <property type="match status" value="1"/>
</dbReference>
<dbReference type="Gene3D" id="3.90.550.10">
    <property type="entry name" value="Spore Coat Polysaccharide Biosynthesis Protein SpsA, Chain A"/>
    <property type="match status" value="1"/>
</dbReference>
<dbReference type="SUPFAM" id="SSF53448">
    <property type="entry name" value="Nucleotide-diphospho-sugar transferases"/>
    <property type="match status" value="1"/>
</dbReference>
<dbReference type="RefSeq" id="WP_113956991.1">
    <property type="nucleotide sequence ID" value="NZ_QNRR01000001.1"/>
</dbReference>
<dbReference type="InterPro" id="IPR001173">
    <property type="entry name" value="Glyco_trans_2-like"/>
</dbReference>
<evidence type="ECO:0000313" key="2">
    <source>
        <dbReference type="EMBL" id="RBP48117.1"/>
    </source>
</evidence>
<reference evidence="2 3" key="1">
    <citation type="submission" date="2018-06" db="EMBL/GenBank/DDBJ databases">
        <title>Genomic Encyclopedia of Type Strains, Phase IV (KMG-IV): sequencing the most valuable type-strain genomes for metagenomic binning, comparative biology and taxonomic classification.</title>
        <authorList>
            <person name="Goeker M."/>
        </authorList>
    </citation>
    <scope>NUCLEOTIDE SEQUENCE [LARGE SCALE GENOMIC DNA]</scope>
    <source>
        <strain evidence="2 3">DSM 25532</strain>
    </source>
</reference>
<evidence type="ECO:0000313" key="3">
    <source>
        <dbReference type="Proteomes" id="UP000253426"/>
    </source>
</evidence>
<sequence length="346" mass="39271">MSRPKVEVRIITYKRPALLRRALAGLYSQTYTDWRAVVYDDSPDQESLAIVNELGDARIECRPNAKNLGAALNLCKAFAPEPVFDDTEFACVLEDDNLFQPTLLEENVKSLQANKEPVLARNFLMVDIEEDGSFTSNPDEPMRSLYGSESRVITYRDRVLEAFFTYTIGNLSYFWRLHRGVNLSALEPYNASLSEPRRAVSFQDDCRYEPEPLAVFGRFVCKKQSPRSGSAGGVLRHRLAHLSEVYFTRDQVRRWTRDVRESMDAVLKQARERSEGATAIFHLAEAGVPAAILALRSGRQWLNLLKTIPLRITYSPQYKQGFHALVQETERSSASASQKPDLARSK</sequence>
<dbReference type="Proteomes" id="UP000253426">
    <property type="component" value="Unassembled WGS sequence"/>
</dbReference>
<dbReference type="EMBL" id="QNRR01000001">
    <property type="protein sequence ID" value="RBP48117.1"/>
    <property type="molecule type" value="Genomic_DNA"/>
</dbReference>
<feature type="domain" description="Glycosyltransferase 2-like" evidence="1">
    <location>
        <begin position="10"/>
        <end position="116"/>
    </location>
</feature>
<dbReference type="InterPro" id="IPR029044">
    <property type="entry name" value="Nucleotide-diphossugar_trans"/>
</dbReference>
<evidence type="ECO:0000259" key="1">
    <source>
        <dbReference type="Pfam" id="PF00535"/>
    </source>
</evidence>
<dbReference type="InterPro" id="IPR050834">
    <property type="entry name" value="Glycosyltransf_2"/>
</dbReference>
<name>A0A366HVJ4_9BACT</name>
<dbReference type="PANTHER" id="PTHR43685">
    <property type="entry name" value="GLYCOSYLTRANSFERASE"/>
    <property type="match status" value="1"/>
</dbReference>
<organism evidence="2 3">
    <name type="scientific">Roseimicrobium gellanilyticum</name>
    <dbReference type="NCBI Taxonomy" id="748857"/>
    <lineage>
        <taxon>Bacteria</taxon>
        <taxon>Pseudomonadati</taxon>
        <taxon>Verrucomicrobiota</taxon>
        <taxon>Verrucomicrobiia</taxon>
        <taxon>Verrucomicrobiales</taxon>
        <taxon>Verrucomicrobiaceae</taxon>
        <taxon>Roseimicrobium</taxon>
    </lineage>
</organism>
<accession>A0A366HVJ4</accession>
<dbReference type="Pfam" id="PF00535">
    <property type="entry name" value="Glycos_transf_2"/>
    <property type="match status" value="1"/>
</dbReference>
<dbReference type="AlphaFoldDB" id="A0A366HVJ4"/>
<dbReference type="GO" id="GO:0016740">
    <property type="term" value="F:transferase activity"/>
    <property type="evidence" value="ECO:0007669"/>
    <property type="project" value="UniProtKB-KW"/>
</dbReference>